<dbReference type="AlphaFoldDB" id="A0A5S6QYJ4"/>
<keyword evidence="11" id="KW-1185">Reference proteome</keyword>
<evidence type="ECO:0000256" key="5">
    <source>
        <dbReference type="ARBA" id="ARBA00022801"/>
    </source>
</evidence>
<evidence type="ECO:0000256" key="9">
    <source>
        <dbReference type="RuleBase" id="RU363067"/>
    </source>
</evidence>
<feature type="active site" description="Proton donor" evidence="6">
    <location>
        <position position="452"/>
    </location>
</feature>
<evidence type="ECO:0000313" key="12">
    <source>
        <dbReference type="WBParaSite" id="TMUE_3000012208.1"/>
    </source>
</evidence>
<dbReference type="InterPro" id="IPR023174">
    <property type="entry name" value="PDEase_CS"/>
</dbReference>
<dbReference type="Pfam" id="PF01590">
    <property type="entry name" value="GAF"/>
    <property type="match status" value="1"/>
</dbReference>
<dbReference type="GO" id="GO:0046872">
    <property type="term" value="F:metal ion binding"/>
    <property type="evidence" value="ECO:0007669"/>
    <property type="project" value="UniProtKB-KW"/>
</dbReference>
<dbReference type="Gene3D" id="1.10.1300.10">
    <property type="entry name" value="3'5'-cyclic nucleotide phosphodiesterase, catalytic domain"/>
    <property type="match status" value="1"/>
</dbReference>
<name>A0A5S6QYJ4_TRIMR</name>
<dbReference type="GO" id="GO:0010754">
    <property type="term" value="P:negative regulation of cGMP-mediated signaling"/>
    <property type="evidence" value="ECO:0007669"/>
    <property type="project" value="UniProtKB-ARBA"/>
</dbReference>
<evidence type="ECO:0000256" key="7">
    <source>
        <dbReference type="PIRSR" id="PIRSR623088-2"/>
    </source>
</evidence>
<dbReference type="PROSITE" id="PS00126">
    <property type="entry name" value="PDEASE_I_1"/>
    <property type="match status" value="1"/>
</dbReference>
<organism evidence="11 12">
    <name type="scientific">Trichuris muris</name>
    <name type="common">Mouse whipworm</name>
    <dbReference type="NCBI Taxonomy" id="70415"/>
    <lineage>
        <taxon>Eukaryota</taxon>
        <taxon>Metazoa</taxon>
        <taxon>Ecdysozoa</taxon>
        <taxon>Nematoda</taxon>
        <taxon>Enoplea</taxon>
        <taxon>Dorylaimia</taxon>
        <taxon>Trichinellida</taxon>
        <taxon>Trichuridae</taxon>
        <taxon>Trichuris</taxon>
    </lineage>
</organism>
<dbReference type="CDD" id="cd00077">
    <property type="entry name" value="HDc"/>
    <property type="match status" value="1"/>
</dbReference>
<evidence type="ECO:0000256" key="8">
    <source>
        <dbReference type="PIRSR" id="PIRSR623088-3"/>
    </source>
</evidence>
<comment type="similarity">
    <text evidence="2 9">Belongs to the cyclic nucleotide phosphodiesterase family.</text>
</comment>
<dbReference type="InterPro" id="IPR003607">
    <property type="entry name" value="HD/PDEase_dom"/>
</dbReference>
<feature type="binding site" evidence="7">
    <location>
        <begin position="452"/>
        <end position="456"/>
    </location>
    <ligand>
        <name>AMP</name>
        <dbReference type="ChEBI" id="CHEBI:456215"/>
    </ligand>
</feature>
<dbReference type="STRING" id="70415.A0A5S6QYJ4"/>
<feature type="binding site" evidence="8">
    <location>
        <position position="494"/>
    </location>
    <ligand>
        <name>Zn(2+)</name>
        <dbReference type="ChEBI" id="CHEBI:29105"/>
        <label>1</label>
    </ligand>
</feature>
<comment type="cofactor">
    <cofactor evidence="9">
        <name>a divalent metal cation</name>
        <dbReference type="ChEBI" id="CHEBI:60240"/>
    </cofactor>
    <text evidence="9">Binds 2 divalent metal cations per subunit. Site 1 may preferentially bind zinc ions, while site 2 has a preference for magnesium and/or manganese ions.</text>
</comment>
<dbReference type="EC" id="3.1.4.-" evidence="9"/>
<proteinExistence type="inferred from homology"/>
<dbReference type="SMART" id="SM00471">
    <property type="entry name" value="HDc"/>
    <property type="match status" value="1"/>
</dbReference>
<feature type="binding site" evidence="8">
    <location>
        <position position="494"/>
    </location>
    <ligand>
        <name>Zn(2+)</name>
        <dbReference type="ChEBI" id="CHEBI:29105"/>
        <label>2</label>
    </ligand>
</feature>
<feature type="binding site" evidence="7">
    <location>
        <position position="494"/>
    </location>
    <ligand>
        <name>AMP</name>
        <dbReference type="ChEBI" id="CHEBI:456215"/>
    </ligand>
</feature>
<reference evidence="12" key="1">
    <citation type="submission" date="2019-12" db="UniProtKB">
        <authorList>
            <consortium name="WormBaseParasite"/>
        </authorList>
    </citation>
    <scope>IDENTIFICATION</scope>
</reference>
<dbReference type="GO" id="GO:0010446">
    <property type="term" value="P:response to alkaline pH"/>
    <property type="evidence" value="ECO:0007669"/>
    <property type="project" value="UniProtKB-ARBA"/>
</dbReference>
<dbReference type="SUPFAM" id="SSF109604">
    <property type="entry name" value="HD-domain/PDEase-like"/>
    <property type="match status" value="1"/>
</dbReference>
<dbReference type="GO" id="GO:0007602">
    <property type="term" value="P:phototransduction"/>
    <property type="evidence" value="ECO:0007669"/>
    <property type="project" value="UniProtKB-ARBA"/>
</dbReference>
<feature type="binding site" evidence="8">
    <location>
        <position position="605"/>
    </location>
    <ligand>
        <name>Zn(2+)</name>
        <dbReference type="ChEBI" id="CHEBI:29105"/>
        <label>1</label>
    </ligand>
</feature>
<dbReference type="GO" id="GO:0010628">
    <property type="term" value="P:positive regulation of gene expression"/>
    <property type="evidence" value="ECO:0007669"/>
    <property type="project" value="UniProtKB-ARBA"/>
</dbReference>
<dbReference type="InterPro" id="IPR003018">
    <property type="entry name" value="GAF"/>
</dbReference>
<comment type="catalytic activity">
    <reaction evidence="1">
        <text>a nucleoside 3',5'-cyclic phosphate + H2O = a nucleoside 5'-phosphate + H(+)</text>
        <dbReference type="Rhea" id="RHEA:14653"/>
        <dbReference type="ChEBI" id="CHEBI:15377"/>
        <dbReference type="ChEBI" id="CHEBI:15378"/>
        <dbReference type="ChEBI" id="CHEBI:57867"/>
        <dbReference type="ChEBI" id="CHEBI:58464"/>
        <dbReference type="EC" id="3.1.4.17"/>
    </reaction>
</comment>
<evidence type="ECO:0000256" key="3">
    <source>
        <dbReference type="ARBA" id="ARBA00022535"/>
    </source>
</evidence>
<evidence type="ECO:0000256" key="6">
    <source>
        <dbReference type="PIRSR" id="PIRSR623088-1"/>
    </source>
</evidence>
<feature type="domain" description="PDEase" evidence="10">
    <location>
        <begin position="372"/>
        <end position="699"/>
    </location>
</feature>
<dbReference type="Gene3D" id="3.30.450.40">
    <property type="match status" value="1"/>
</dbReference>
<dbReference type="Pfam" id="PF00233">
    <property type="entry name" value="PDEase_I"/>
    <property type="match status" value="1"/>
</dbReference>
<feature type="binding site" evidence="8">
    <location>
        <position position="456"/>
    </location>
    <ligand>
        <name>Zn(2+)</name>
        <dbReference type="ChEBI" id="CHEBI:29105"/>
        <label>1</label>
    </ligand>
</feature>
<dbReference type="InterPro" id="IPR036971">
    <property type="entry name" value="PDEase_catalytic_dom_sf"/>
</dbReference>
<evidence type="ECO:0000256" key="2">
    <source>
        <dbReference type="ARBA" id="ARBA00007648"/>
    </source>
</evidence>
<evidence type="ECO:0000313" key="11">
    <source>
        <dbReference type="Proteomes" id="UP000046395"/>
    </source>
</evidence>
<dbReference type="WBParaSite" id="TMUE_3000012208.1">
    <property type="protein sequence ID" value="TMUE_3000012208.1"/>
    <property type="gene ID" value="WBGene00294683"/>
</dbReference>
<dbReference type="GO" id="GO:0004114">
    <property type="term" value="F:3',5'-cyclic-nucleotide phosphodiesterase activity"/>
    <property type="evidence" value="ECO:0007669"/>
    <property type="project" value="UniProtKB-EC"/>
</dbReference>
<dbReference type="PRINTS" id="PR00387">
    <property type="entry name" value="PDIESTERASE1"/>
</dbReference>
<dbReference type="InterPro" id="IPR002073">
    <property type="entry name" value="PDEase_catalytic_dom"/>
</dbReference>
<feature type="binding site" evidence="7">
    <location>
        <position position="605"/>
    </location>
    <ligand>
        <name>AMP</name>
        <dbReference type="ChEBI" id="CHEBI:456215"/>
    </ligand>
</feature>
<feature type="binding site" evidence="7">
    <location>
        <position position="656"/>
    </location>
    <ligand>
        <name>AMP</name>
        <dbReference type="ChEBI" id="CHEBI:456215"/>
    </ligand>
</feature>
<evidence type="ECO:0000259" key="10">
    <source>
        <dbReference type="PROSITE" id="PS51845"/>
    </source>
</evidence>
<dbReference type="InterPro" id="IPR029016">
    <property type="entry name" value="GAF-like_dom_sf"/>
</dbReference>
<protein>
    <recommendedName>
        <fullName evidence="9">Phosphodiesterase</fullName>
        <ecNumber evidence="9">3.1.4.-</ecNumber>
    </recommendedName>
</protein>
<dbReference type="PANTHER" id="PTHR11347">
    <property type="entry name" value="CYCLIC NUCLEOTIDE PHOSPHODIESTERASE"/>
    <property type="match status" value="1"/>
</dbReference>
<dbReference type="GO" id="GO:0042542">
    <property type="term" value="P:response to hydrogen peroxide"/>
    <property type="evidence" value="ECO:0007669"/>
    <property type="project" value="UniProtKB-ARBA"/>
</dbReference>
<dbReference type="Proteomes" id="UP000046395">
    <property type="component" value="Unassembled WGS sequence"/>
</dbReference>
<dbReference type="PROSITE" id="PS51845">
    <property type="entry name" value="PDEASE_I_2"/>
    <property type="match status" value="1"/>
</dbReference>
<evidence type="ECO:0000256" key="1">
    <source>
        <dbReference type="ARBA" id="ARBA00001073"/>
    </source>
</evidence>
<dbReference type="SUPFAM" id="SSF55781">
    <property type="entry name" value="GAF domain-like"/>
    <property type="match status" value="1"/>
</dbReference>
<accession>A0A5S6QYJ4</accession>
<keyword evidence="3" id="KW-0140">cGMP</keyword>
<keyword evidence="4 8" id="KW-0479">Metal-binding</keyword>
<feature type="binding site" evidence="8">
    <location>
        <position position="493"/>
    </location>
    <ligand>
        <name>Zn(2+)</name>
        <dbReference type="ChEBI" id="CHEBI:29105"/>
        <label>1</label>
    </ligand>
</feature>
<dbReference type="FunFam" id="1.10.1300.10:FF:000003">
    <property type="entry name" value="Phosphodiesterase"/>
    <property type="match status" value="1"/>
</dbReference>
<keyword evidence="5 9" id="KW-0378">Hydrolase</keyword>
<sequence>MLNSRLVSLLNSVFGDVNIENVQLCLNMWIREALPCEESAFAIVNSDSENCHVQIRGVHKLSPSISIGTVQLWRHVFREVEEVTFKNLPNKMKRYVKNIFEFGVSEPAVTSHAIYDESGTNLVGLLFIRHQSSTSEQTVDPAILAAHVKVAAKLICMTITTERTIGHVDFAATMLQLFTDAFKRANDVHQVASILCATAKKLISCEECNLHFFDRDKNEFILYSNNGSEQTQPRLPTTDAMLGEVLSTKEILNVTRPDNAAAEASLVSPSEKRTSYSKKADSLASMTILSLGARHANHFNSLAFPLVNKGETMAIIEMHNKVDTQNFTPNDTNIVSMLQPFYVTCFAHSLRLKYLREMKDKLTMSPNLLAITAIGIEEKDALTLSMYPIQKIERFVVSFTYSVQEMSIHDTLKMGMAMFFDTGFASILRTEKKKLARFLLSVKEGYRNVPYHNWYHAFGVAHFCFVLMKKIPEIRKYYDNTECISMFVACFCHDMDHRGTTNAFQVQSSTQLAKQFSTEGSILECHHFAQAMDVLNRPESNIFSELSADDFRTAMSAIRDVIRASDLANYFRIQPELTKLTEKGIDLSDQRHRCMLRSLLMTACDLSDQVKCWRTSKAAARRVYEEFFAQGDLEKAMNREPMEVMDRNKADVIKSQLQFFDRVVLPVFKTLSTFLPRMTKAYESGCNNRLCYEIMEQVVNDYGKNFVNKSDLRMLTDVDIENKVLAILQQKKSEQLSIKRLRNRRRSPRWQKTSSM</sequence>
<dbReference type="InterPro" id="IPR023088">
    <property type="entry name" value="PDEase"/>
</dbReference>
<evidence type="ECO:0000256" key="4">
    <source>
        <dbReference type="ARBA" id="ARBA00022723"/>
    </source>
</evidence>